<feature type="non-terminal residue" evidence="3">
    <location>
        <position position="107"/>
    </location>
</feature>
<evidence type="ECO:0000259" key="2">
    <source>
        <dbReference type="PROSITE" id="PS50835"/>
    </source>
</evidence>
<keyword evidence="4" id="KW-1185">Reference proteome</keyword>
<dbReference type="PROSITE" id="PS50835">
    <property type="entry name" value="IG_LIKE"/>
    <property type="match status" value="1"/>
</dbReference>
<dbReference type="Gene3D" id="2.60.40.10">
    <property type="entry name" value="Immunoglobulins"/>
    <property type="match status" value="1"/>
</dbReference>
<evidence type="ECO:0000256" key="1">
    <source>
        <dbReference type="SAM" id="MobiDB-lite"/>
    </source>
</evidence>
<dbReference type="InterPro" id="IPR007110">
    <property type="entry name" value="Ig-like_dom"/>
</dbReference>
<name>A0ABN7PFP3_TIMPD</name>
<dbReference type="Pfam" id="PF07679">
    <property type="entry name" value="I-set"/>
    <property type="match status" value="1"/>
</dbReference>
<dbReference type="EMBL" id="CAJPIN010038415">
    <property type="protein sequence ID" value="CAG2064959.1"/>
    <property type="molecule type" value="Genomic_DNA"/>
</dbReference>
<feature type="region of interest" description="Disordered" evidence="1">
    <location>
        <begin position="28"/>
        <end position="56"/>
    </location>
</feature>
<proteinExistence type="predicted"/>
<organism evidence="3 4">
    <name type="scientific">Timema podura</name>
    <name type="common">Walking stick</name>
    <dbReference type="NCBI Taxonomy" id="61482"/>
    <lineage>
        <taxon>Eukaryota</taxon>
        <taxon>Metazoa</taxon>
        <taxon>Ecdysozoa</taxon>
        <taxon>Arthropoda</taxon>
        <taxon>Hexapoda</taxon>
        <taxon>Insecta</taxon>
        <taxon>Pterygota</taxon>
        <taxon>Neoptera</taxon>
        <taxon>Polyneoptera</taxon>
        <taxon>Phasmatodea</taxon>
        <taxon>Timematodea</taxon>
        <taxon>Timematoidea</taxon>
        <taxon>Timematidae</taxon>
        <taxon>Timema</taxon>
    </lineage>
</organism>
<sequence>MLAERMDSPSSLACVAKKPKLVTHLPTGVEDATVGETEPATRQQPAEKTVEEPLTSGMAPRFTKLLTDILATEGDQVVLECCVGGDPHPDIRWFLNNHEIVSTDGIQ</sequence>
<dbReference type="Proteomes" id="UP001153148">
    <property type="component" value="Unassembled WGS sequence"/>
</dbReference>
<dbReference type="SUPFAM" id="SSF48726">
    <property type="entry name" value="Immunoglobulin"/>
    <property type="match status" value="1"/>
</dbReference>
<accession>A0ABN7PFP3</accession>
<reference evidence="3" key="1">
    <citation type="submission" date="2021-03" db="EMBL/GenBank/DDBJ databases">
        <authorList>
            <person name="Tran Van P."/>
        </authorList>
    </citation>
    <scope>NUCLEOTIDE SEQUENCE</scope>
</reference>
<evidence type="ECO:0000313" key="3">
    <source>
        <dbReference type="EMBL" id="CAG2064959.1"/>
    </source>
</evidence>
<gene>
    <name evidence="3" type="ORF">TPAB3V08_LOCUS11903</name>
</gene>
<dbReference type="InterPro" id="IPR036179">
    <property type="entry name" value="Ig-like_dom_sf"/>
</dbReference>
<evidence type="ECO:0000313" key="4">
    <source>
        <dbReference type="Proteomes" id="UP001153148"/>
    </source>
</evidence>
<dbReference type="InterPro" id="IPR013098">
    <property type="entry name" value="Ig_I-set"/>
</dbReference>
<comment type="caution">
    <text evidence="3">The sequence shown here is derived from an EMBL/GenBank/DDBJ whole genome shotgun (WGS) entry which is preliminary data.</text>
</comment>
<protein>
    <recommendedName>
        <fullName evidence="2">Ig-like domain-containing protein</fullName>
    </recommendedName>
</protein>
<feature type="domain" description="Ig-like" evidence="2">
    <location>
        <begin position="60"/>
        <end position="107"/>
    </location>
</feature>
<dbReference type="InterPro" id="IPR013783">
    <property type="entry name" value="Ig-like_fold"/>
</dbReference>